<dbReference type="EMBL" id="QGKW02000007">
    <property type="protein sequence ID" value="KAF2618195.1"/>
    <property type="molecule type" value="Genomic_DNA"/>
</dbReference>
<name>A0A8S9ME91_BRACR</name>
<organism evidence="2 3">
    <name type="scientific">Brassica cretica</name>
    <name type="common">Mustard</name>
    <dbReference type="NCBI Taxonomy" id="69181"/>
    <lineage>
        <taxon>Eukaryota</taxon>
        <taxon>Viridiplantae</taxon>
        <taxon>Streptophyta</taxon>
        <taxon>Embryophyta</taxon>
        <taxon>Tracheophyta</taxon>
        <taxon>Spermatophyta</taxon>
        <taxon>Magnoliopsida</taxon>
        <taxon>eudicotyledons</taxon>
        <taxon>Gunneridae</taxon>
        <taxon>Pentapetalae</taxon>
        <taxon>rosids</taxon>
        <taxon>malvids</taxon>
        <taxon>Brassicales</taxon>
        <taxon>Brassicaceae</taxon>
        <taxon>Brassiceae</taxon>
        <taxon>Brassica</taxon>
    </lineage>
</organism>
<evidence type="ECO:0000256" key="1">
    <source>
        <dbReference type="SAM" id="MobiDB-lite"/>
    </source>
</evidence>
<gene>
    <name evidence="2" type="ORF">F2Q68_00040622</name>
</gene>
<comment type="caution">
    <text evidence="2">The sequence shown here is derived from an EMBL/GenBank/DDBJ whole genome shotgun (WGS) entry which is preliminary data.</text>
</comment>
<feature type="compositionally biased region" description="Basic residues" evidence="1">
    <location>
        <begin position="173"/>
        <end position="186"/>
    </location>
</feature>
<sequence length="302" mass="34678">MLIGRKCFEVKELVLRKKETPEAAKPTEGGSSNSVGGSIQSSLRKTKSHEKKTSEEDRSAGFSSRNLTVSPTVFQRLGSSPHSSELEERRSSVFARQGDLSTPLEIVISRESSQQKRRRISPQDDRRFSSSDEQTSKKQRKGPISERLEAPSVFHRLGGISSSSGAHSEGKWKRQRQSSHGGRKRKKLQLWIAEHQETPQGPQKEEHQEFLPIDLEVLLRRATRHKNLSGGRRRLLKLLKQQKAAVPTVWGTLFNPPSERRNLMRKMLLRKTRLFLQEFDCFTNGFPKIRLLTSLERTRYWK</sequence>
<evidence type="ECO:0000313" key="2">
    <source>
        <dbReference type="EMBL" id="KAF2618195.1"/>
    </source>
</evidence>
<evidence type="ECO:0000313" key="3">
    <source>
        <dbReference type="Proteomes" id="UP000712281"/>
    </source>
</evidence>
<reference evidence="2" key="1">
    <citation type="submission" date="2019-12" db="EMBL/GenBank/DDBJ databases">
        <title>Genome sequencing and annotation of Brassica cretica.</title>
        <authorList>
            <person name="Studholme D.J."/>
            <person name="Sarris P.F."/>
        </authorList>
    </citation>
    <scope>NUCLEOTIDE SEQUENCE</scope>
    <source>
        <strain evidence="2">PFS-001/15</strain>
        <tissue evidence="2">Leaf</tissue>
    </source>
</reference>
<feature type="compositionally biased region" description="Basic and acidic residues" evidence="1">
    <location>
        <begin position="121"/>
        <end position="136"/>
    </location>
</feature>
<proteinExistence type="predicted"/>
<dbReference type="AlphaFoldDB" id="A0A8S9ME91"/>
<feature type="region of interest" description="Disordered" evidence="1">
    <location>
        <begin position="16"/>
        <end position="186"/>
    </location>
</feature>
<protein>
    <submittedName>
        <fullName evidence="2">Uncharacterized protein</fullName>
    </submittedName>
</protein>
<feature type="compositionally biased region" description="Polar residues" evidence="1">
    <location>
        <begin position="61"/>
        <end position="83"/>
    </location>
</feature>
<feature type="compositionally biased region" description="Low complexity" evidence="1">
    <location>
        <begin position="29"/>
        <end position="42"/>
    </location>
</feature>
<accession>A0A8S9ME91</accession>
<dbReference type="Proteomes" id="UP000712281">
    <property type="component" value="Unassembled WGS sequence"/>
</dbReference>